<dbReference type="Gene3D" id="3.30.1380.10">
    <property type="match status" value="1"/>
</dbReference>
<accession>H8K8C6</accession>
<proteinExistence type="predicted"/>
<dbReference type="OrthoDB" id="9801430at2"/>
<keyword evidence="2" id="KW-1185">Reference proteome</keyword>
<sequence length="50" mass="6429">MYTFFDLFDEASYHDRKLIDNQYLEKRNYLRSKMQKHNFKACQIEWWLYT</sequence>
<evidence type="ECO:0000313" key="2">
    <source>
        <dbReference type="Proteomes" id="UP000007589"/>
    </source>
</evidence>
<dbReference type="AlphaFoldDB" id="H8K8C6"/>
<dbReference type="InterPro" id="IPR009045">
    <property type="entry name" value="Zn_M74/Hedgehog-like"/>
</dbReference>
<evidence type="ECO:0000313" key="1">
    <source>
        <dbReference type="EMBL" id="AFC71519.1"/>
    </source>
</evidence>
<dbReference type="eggNOG" id="COG2173">
    <property type="taxonomic scope" value="Bacteria"/>
</dbReference>
<dbReference type="STRING" id="1105110.MC5_06385"/>
<dbReference type="EMBL" id="CP003338">
    <property type="protein sequence ID" value="AFC71519.1"/>
    <property type="molecule type" value="Genomic_DNA"/>
</dbReference>
<dbReference type="SUPFAM" id="SSF55166">
    <property type="entry name" value="Hedgehog/DD-peptidase"/>
    <property type="match status" value="1"/>
</dbReference>
<protein>
    <submittedName>
        <fullName evidence="1">D-alanyl-D-alanine dipeptidase</fullName>
    </submittedName>
</protein>
<organism evidence="1 2">
    <name type="scientific">Rickettsia australis (strain Cutlack)</name>
    <dbReference type="NCBI Taxonomy" id="1105110"/>
    <lineage>
        <taxon>Bacteria</taxon>
        <taxon>Pseudomonadati</taxon>
        <taxon>Pseudomonadota</taxon>
        <taxon>Alphaproteobacteria</taxon>
        <taxon>Rickettsiales</taxon>
        <taxon>Rickettsiaceae</taxon>
        <taxon>Rickettsieae</taxon>
        <taxon>Rickettsia</taxon>
        <taxon>spotted fever group</taxon>
    </lineage>
</organism>
<dbReference type="Proteomes" id="UP000007589">
    <property type="component" value="Chromosome"/>
</dbReference>
<reference evidence="2" key="1">
    <citation type="submission" date="2012-02" db="EMBL/GenBank/DDBJ databases">
        <title>Complete genome sequence of Rickettsia australis strain Cutlack.</title>
        <authorList>
            <person name="Johnson S.L."/>
            <person name="Munk A.C."/>
            <person name="Han S."/>
            <person name="Bruce D.C."/>
            <person name="Dasch G.A."/>
        </authorList>
    </citation>
    <scope>NUCLEOTIDE SEQUENCE [LARGE SCALE GENOMIC DNA]</scope>
    <source>
        <strain evidence="2">Cutlack</strain>
    </source>
</reference>
<dbReference type="KEGG" id="rau:MC5_06385"/>
<gene>
    <name evidence="1" type="ordered locus">MC5_06385</name>
</gene>
<name>H8K8C6_RICAC</name>
<dbReference type="RefSeq" id="WP_014413042.1">
    <property type="nucleotide sequence ID" value="NC_017058.1"/>
</dbReference>
<dbReference type="HOGENOM" id="CLU_215435_0_0_5"/>